<evidence type="ECO:0000313" key="11">
    <source>
        <dbReference type="EMBL" id="OIN96515.1"/>
    </source>
</evidence>
<dbReference type="InterPro" id="IPR050709">
    <property type="entry name" value="Biotin_Carboxyl_Carrier/Decarb"/>
</dbReference>
<evidence type="ECO:0000256" key="8">
    <source>
        <dbReference type="RuleBase" id="RU364072"/>
    </source>
</evidence>
<dbReference type="GO" id="GO:0006633">
    <property type="term" value="P:fatty acid biosynthetic process"/>
    <property type="evidence" value="ECO:0007669"/>
    <property type="project" value="UniProtKB-UniPathway"/>
</dbReference>
<keyword evidence="3 8" id="KW-0444">Lipid biosynthesis</keyword>
<dbReference type="PROSITE" id="PS00188">
    <property type="entry name" value="BIOTIN"/>
    <property type="match status" value="1"/>
</dbReference>
<dbReference type="Pfam" id="PF00364">
    <property type="entry name" value="Biotin_lipoyl"/>
    <property type="match status" value="1"/>
</dbReference>
<dbReference type="InterPro" id="IPR001882">
    <property type="entry name" value="Biotin_BS"/>
</dbReference>
<evidence type="ECO:0000256" key="3">
    <source>
        <dbReference type="ARBA" id="ARBA00022516"/>
    </source>
</evidence>
<evidence type="ECO:0000259" key="10">
    <source>
        <dbReference type="PROSITE" id="PS50968"/>
    </source>
</evidence>
<reference evidence="11 12" key="1">
    <citation type="journal article" date="2016" name="Environ. Microbiol.">
        <title>Genomic resolution of a cold subsurface aquifer community provides metabolic insights for novel microbes adapted to high CO concentrations.</title>
        <authorList>
            <person name="Probst A.J."/>
            <person name="Castelle C.J."/>
            <person name="Singh A."/>
            <person name="Brown C.T."/>
            <person name="Anantharaman K."/>
            <person name="Sharon I."/>
            <person name="Hug L.A."/>
            <person name="Burstein D."/>
            <person name="Emerson J.B."/>
            <person name="Thomas B.C."/>
            <person name="Banfield J.F."/>
        </authorList>
    </citation>
    <scope>NUCLEOTIDE SEQUENCE [LARGE SCALE GENOMIC DNA]</scope>
    <source>
        <strain evidence="11">CG1_02_38_46</strain>
    </source>
</reference>
<dbReference type="EMBL" id="MNUO01000093">
    <property type="protein sequence ID" value="OIN96515.1"/>
    <property type="molecule type" value="Genomic_DNA"/>
</dbReference>
<dbReference type="GO" id="GO:0009317">
    <property type="term" value="C:acetyl-CoA carboxylase complex"/>
    <property type="evidence" value="ECO:0007669"/>
    <property type="project" value="InterPro"/>
</dbReference>
<dbReference type="NCBIfam" id="TIGR00531">
    <property type="entry name" value="BCCP"/>
    <property type="match status" value="1"/>
</dbReference>
<evidence type="ECO:0000256" key="9">
    <source>
        <dbReference type="SAM" id="MobiDB-lite"/>
    </source>
</evidence>
<dbReference type="CDD" id="cd06850">
    <property type="entry name" value="biotinyl_domain"/>
    <property type="match status" value="1"/>
</dbReference>
<keyword evidence="4 8" id="KW-0276">Fatty acid metabolism</keyword>
<evidence type="ECO:0000256" key="7">
    <source>
        <dbReference type="ARBA" id="ARBA00023267"/>
    </source>
</evidence>
<protein>
    <recommendedName>
        <fullName evidence="2 8">Biotin carboxyl carrier protein of acetyl-CoA carboxylase</fullName>
    </recommendedName>
</protein>
<gene>
    <name evidence="11" type="ORF">AUJ66_06035</name>
</gene>
<evidence type="ECO:0000256" key="6">
    <source>
        <dbReference type="ARBA" id="ARBA00023160"/>
    </source>
</evidence>
<dbReference type="PANTHER" id="PTHR45266">
    <property type="entry name" value="OXALOACETATE DECARBOXYLASE ALPHA CHAIN"/>
    <property type="match status" value="1"/>
</dbReference>
<sequence>MNLKELRDIIQIIQEADIDELEIEREGVRIRIKKRPGESSRLSQSIPTVPVVPAPIQPSISTSVPQTPETQSVSAPVPPQAKTEGKELVSVISPMVGTFYRTPGPDADPYVELGSIVKKGQVVCIVEAMKLMNEIESEVDGKIVKILIENGQPVEYGQVLFQVEPTQNV</sequence>
<dbReference type="AlphaFoldDB" id="A0A1J4SAT7"/>
<comment type="pathway">
    <text evidence="1 8">Lipid metabolism; fatty acid biosynthesis.</text>
</comment>
<name>A0A1J4SAT7_9BACT</name>
<dbReference type="NCBIfam" id="NF005457">
    <property type="entry name" value="PRK07051.1"/>
    <property type="match status" value="1"/>
</dbReference>
<dbReference type="Gene3D" id="2.40.50.100">
    <property type="match status" value="1"/>
</dbReference>
<organism evidence="11 12">
    <name type="scientific">Candidatus Desantisbacteria bacterium CG1_02_38_46</name>
    <dbReference type="NCBI Taxonomy" id="1817893"/>
    <lineage>
        <taxon>Bacteria</taxon>
        <taxon>Candidatus Desantisiibacteriota</taxon>
    </lineage>
</organism>
<feature type="region of interest" description="Disordered" evidence="9">
    <location>
        <begin position="57"/>
        <end position="80"/>
    </location>
</feature>
<dbReference type="PROSITE" id="PS50968">
    <property type="entry name" value="BIOTINYL_LIPOYL"/>
    <property type="match status" value="1"/>
</dbReference>
<evidence type="ECO:0000313" key="12">
    <source>
        <dbReference type="Proteomes" id="UP000182278"/>
    </source>
</evidence>
<feature type="compositionally biased region" description="Polar residues" evidence="9">
    <location>
        <begin position="58"/>
        <end position="74"/>
    </location>
</feature>
<dbReference type="STRING" id="1817893.AUJ66_06035"/>
<evidence type="ECO:0000256" key="4">
    <source>
        <dbReference type="ARBA" id="ARBA00022832"/>
    </source>
</evidence>
<dbReference type="InterPro" id="IPR011053">
    <property type="entry name" value="Single_hybrid_motif"/>
</dbReference>
<dbReference type="SUPFAM" id="SSF51230">
    <property type="entry name" value="Single hybrid motif"/>
    <property type="match status" value="1"/>
</dbReference>
<dbReference type="PRINTS" id="PR01071">
    <property type="entry name" value="ACOABIOTINCC"/>
</dbReference>
<dbReference type="InterPro" id="IPR001249">
    <property type="entry name" value="AcCoA_biotinCC"/>
</dbReference>
<keyword evidence="7 8" id="KW-0092">Biotin</keyword>
<keyword evidence="6 8" id="KW-0275">Fatty acid biosynthesis</keyword>
<keyword evidence="5 8" id="KW-0443">Lipid metabolism</keyword>
<dbReference type="PANTHER" id="PTHR45266:SF3">
    <property type="entry name" value="OXALOACETATE DECARBOXYLASE ALPHA CHAIN"/>
    <property type="match status" value="1"/>
</dbReference>
<comment type="caution">
    <text evidence="11">The sequence shown here is derived from an EMBL/GenBank/DDBJ whole genome shotgun (WGS) entry which is preliminary data.</text>
</comment>
<evidence type="ECO:0000256" key="1">
    <source>
        <dbReference type="ARBA" id="ARBA00005194"/>
    </source>
</evidence>
<accession>A0A1J4SAT7</accession>
<dbReference type="FunFam" id="2.40.50.100:FF:000003">
    <property type="entry name" value="Acetyl-CoA carboxylase biotin carboxyl carrier protein"/>
    <property type="match status" value="1"/>
</dbReference>
<dbReference type="Proteomes" id="UP000182278">
    <property type="component" value="Unassembled WGS sequence"/>
</dbReference>
<evidence type="ECO:0000256" key="2">
    <source>
        <dbReference type="ARBA" id="ARBA00017562"/>
    </source>
</evidence>
<dbReference type="GO" id="GO:0003989">
    <property type="term" value="F:acetyl-CoA carboxylase activity"/>
    <property type="evidence" value="ECO:0007669"/>
    <property type="project" value="InterPro"/>
</dbReference>
<evidence type="ECO:0000256" key="5">
    <source>
        <dbReference type="ARBA" id="ARBA00023098"/>
    </source>
</evidence>
<comment type="function">
    <text evidence="8">This protein is a component of the acetyl coenzyme A carboxylase complex; first, biotin carboxylase catalyzes the carboxylation of the carrier protein and then the transcarboxylase transfers the carboxyl group to form malonyl-CoA.</text>
</comment>
<proteinExistence type="predicted"/>
<dbReference type="UniPathway" id="UPA00094"/>
<feature type="domain" description="Lipoyl-binding" evidence="10">
    <location>
        <begin position="88"/>
        <end position="164"/>
    </location>
</feature>
<dbReference type="InterPro" id="IPR000089">
    <property type="entry name" value="Biotin_lipoyl"/>
</dbReference>